<keyword evidence="10" id="KW-1185">Reference proteome</keyword>
<dbReference type="Proteomes" id="UP001153069">
    <property type="component" value="Unassembled WGS sequence"/>
</dbReference>
<evidence type="ECO:0000313" key="10">
    <source>
        <dbReference type="Proteomes" id="UP001153069"/>
    </source>
</evidence>
<comment type="caution">
    <text evidence="9">The sequence shown here is derived from an EMBL/GenBank/DDBJ whole genome shotgun (WGS) entry which is preliminary data.</text>
</comment>
<evidence type="ECO:0000256" key="6">
    <source>
        <dbReference type="ARBA" id="ARBA00023180"/>
    </source>
</evidence>
<evidence type="ECO:0000256" key="5">
    <source>
        <dbReference type="ARBA" id="ARBA00023136"/>
    </source>
</evidence>
<evidence type="ECO:0000313" key="9">
    <source>
        <dbReference type="EMBL" id="CAB9502116.1"/>
    </source>
</evidence>
<dbReference type="GO" id="GO:0016020">
    <property type="term" value="C:membrane"/>
    <property type="evidence" value="ECO:0007669"/>
    <property type="project" value="UniProtKB-SubCell"/>
</dbReference>
<dbReference type="OrthoDB" id="40401at2759"/>
<reference evidence="9" key="1">
    <citation type="submission" date="2020-06" db="EMBL/GenBank/DDBJ databases">
        <authorList>
            <consortium name="Plant Systems Biology data submission"/>
        </authorList>
    </citation>
    <scope>NUCLEOTIDE SEQUENCE</scope>
    <source>
        <strain evidence="9">D6</strain>
    </source>
</reference>
<sequence length="510" mass="58737">MPAMLRTPRRHEEILTHRTNRSTTATAADIESDSCFDVQDDTKKNLHDGFHFSTNTNGGSPSSSSPVSGGGVSSGRLSPSTTIPQRKRRRRRKGGTAWKTGALAMGVMLVLLTVVGLFLDIESSPQQPHMVMRKMTESPPRFQKYSLDAPTACNQELSADDVSYTLVTQVSSDRLWMMEHQCQRWRLHNETHFPISIAVLTNDTTSHVQQQLRDMGCDLDHVVTVATLLAKLFPYDDYPVNILRNLALKAVKTSHVLYIDIDFWMNRDLSQILLLPDVTEKLASDPKATLVIPAFMLLRQCKQWKECPEQNIPQMPMTLDGLKKQILSHAVTRFDPTNRGGHGSTKYKEWFKQNYPDGDALVEIDCFLSNRYEPYLVFRYCQELPPFQDQFSGYGKNKMTWVMQLRRMGYTFWQLGKGAFVIHYPHLDSPSRVAWNDAPRKLKDPSMDQWLVYKRGRMDQLFVEFREWLRNEVPDETKTPFCADKLDDDANLRYDREKFRNQTASQKRLS</sequence>
<evidence type="ECO:0000256" key="3">
    <source>
        <dbReference type="ARBA" id="ARBA00022968"/>
    </source>
</evidence>
<dbReference type="GO" id="GO:0035269">
    <property type="term" value="P:protein O-linked glycosylation via mannose"/>
    <property type="evidence" value="ECO:0007669"/>
    <property type="project" value="TreeGrafter"/>
</dbReference>
<dbReference type="InterPro" id="IPR051292">
    <property type="entry name" value="Xyl/GlcA_transferase"/>
</dbReference>
<evidence type="ECO:0000256" key="8">
    <source>
        <dbReference type="SAM" id="Phobius"/>
    </source>
</evidence>
<comment type="subcellular location">
    <subcellularLocation>
        <location evidence="1">Membrane</location>
        <topology evidence="1">Single-pass type II membrane protein</topology>
    </subcellularLocation>
</comment>
<gene>
    <name evidence="9" type="ORF">SEMRO_128_G061080.1</name>
</gene>
<keyword evidence="4 8" id="KW-1133">Transmembrane helix</keyword>
<dbReference type="AlphaFoldDB" id="A0A9N8DHC9"/>
<evidence type="ECO:0000256" key="1">
    <source>
        <dbReference type="ARBA" id="ARBA00004606"/>
    </source>
</evidence>
<keyword evidence="2 8" id="KW-0812">Transmembrane</keyword>
<feature type="compositionally biased region" description="Basic residues" evidence="7">
    <location>
        <begin position="85"/>
        <end position="94"/>
    </location>
</feature>
<name>A0A9N8DHC9_9STRA</name>
<dbReference type="PANTHER" id="PTHR12270:SF52">
    <property type="entry name" value="GLYCOSYLTRANSFERASE-LIKE PROTEIN GNT13-RELATED"/>
    <property type="match status" value="1"/>
</dbReference>
<dbReference type="EMBL" id="CAICTM010000127">
    <property type="protein sequence ID" value="CAB9502116.1"/>
    <property type="molecule type" value="Genomic_DNA"/>
</dbReference>
<dbReference type="Pfam" id="PF13896">
    <property type="entry name" value="Glyco_transf_49"/>
    <property type="match status" value="1"/>
</dbReference>
<feature type="compositionally biased region" description="Low complexity" evidence="7">
    <location>
        <begin position="53"/>
        <end position="67"/>
    </location>
</feature>
<keyword evidence="3" id="KW-0735">Signal-anchor</keyword>
<dbReference type="PANTHER" id="PTHR12270">
    <property type="entry name" value="GLYCOSYLTRANSFERASE-RELATED"/>
    <property type="match status" value="1"/>
</dbReference>
<organism evidence="9 10">
    <name type="scientific">Seminavis robusta</name>
    <dbReference type="NCBI Taxonomy" id="568900"/>
    <lineage>
        <taxon>Eukaryota</taxon>
        <taxon>Sar</taxon>
        <taxon>Stramenopiles</taxon>
        <taxon>Ochrophyta</taxon>
        <taxon>Bacillariophyta</taxon>
        <taxon>Bacillariophyceae</taxon>
        <taxon>Bacillariophycidae</taxon>
        <taxon>Naviculales</taxon>
        <taxon>Naviculaceae</taxon>
        <taxon>Seminavis</taxon>
    </lineage>
</organism>
<keyword evidence="5 8" id="KW-0472">Membrane</keyword>
<evidence type="ECO:0000256" key="2">
    <source>
        <dbReference type="ARBA" id="ARBA00022692"/>
    </source>
</evidence>
<dbReference type="GO" id="GO:0015020">
    <property type="term" value="F:glucuronosyltransferase activity"/>
    <property type="evidence" value="ECO:0007669"/>
    <property type="project" value="TreeGrafter"/>
</dbReference>
<feature type="region of interest" description="Disordered" evidence="7">
    <location>
        <begin position="49"/>
        <end position="97"/>
    </location>
</feature>
<protein>
    <submittedName>
        <fullName evidence="9">Xylosyl- and glucuronyltransferase</fullName>
    </submittedName>
</protein>
<accession>A0A9N8DHC9</accession>
<feature type="transmembrane region" description="Helical" evidence="8">
    <location>
        <begin position="96"/>
        <end position="119"/>
    </location>
</feature>
<proteinExistence type="predicted"/>
<keyword evidence="6" id="KW-0325">Glycoprotein</keyword>
<dbReference type="GO" id="GO:0042285">
    <property type="term" value="F:xylosyltransferase activity"/>
    <property type="evidence" value="ECO:0007669"/>
    <property type="project" value="TreeGrafter"/>
</dbReference>
<feature type="region of interest" description="Disordered" evidence="7">
    <location>
        <begin position="1"/>
        <end position="26"/>
    </location>
</feature>
<evidence type="ECO:0000256" key="7">
    <source>
        <dbReference type="SAM" id="MobiDB-lite"/>
    </source>
</evidence>
<evidence type="ECO:0000256" key="4">
    <source>
        <dbReference type="ARBA" id="ARBA00022989"/>
    </source>
</evidence>